<protein>
    <submittedName>
        <fullName evidence="2">Uncharacterized protein</fullName>
    </submittedName>
</protein>
<feature type="compositionally biased region" description="Polar residues" evidence="1">
    <location>
        <begin position="100"/>
        <end position="109"/>
    </location>
</feature>
<keyword evidence="3" id="KW-1185">Reference proteome</keyword>
<evidence type="ECO:0000256" key="1">
    <source>
        <dbReference type="SAM" id="MobiDB-lite"/>
    </source>
</evidence>
<sequence>MHSPVGVVWVLGQHAAPLSGPARTVDAAFGQRSKASSMRVNRDLRIDNGEAPLENGLACSMPTRDVHHNGTDNGPTDPGEREKATASVLLTMRVWLTRSNKTPCPSATAQPAPETKSYGSSASVQVFGTTPWNAKDGLASIFRGGEDFLIPASQ</sequence>
<dbReference type="Proteomes" id="UP000006352">
    <property type="component" value="Unassembled WGS sequence"/>
</dbReference>
<organism evidence="2 3">
    <name type="scientific">Fibroporia radiculosa</name>
    <dbReference type="NCBI Taxonomy" id="599839"/>
    <lineage>
        <taxon>Eukaryota</taxon>
        <taxon>Fungi</taxon>
        <taxon>Dikarya</taxon>
        <taxon>Basidiomycota</taxon>
        <taxon>Agaricomycotina</taxon>
        <taxon>Agaricomycetes</taxon>
        <taxon>Polyporales</taxon>
        <taxon>Fibroporiaceae</taxon>
        <taxon>Fibroporia</taxon>
    </lineage>
</organism>
<evidence type="ECO:0000313" key="2">
    <source>
        <dbReference type="EMBL" id="CCM00846.1"/>
    </source>
</evidence>
<dbReference type="HOGENOM" id="CLU_1704264_0_0_1"/>
<dbReference type="GeneID" id="24095757"/>
<evidence type="ECO:0000313" key="3">
    <source>
        <dbReference type="Proteomes" id="UP000006352"/>
    </source>
</evidence>
<dbReference type="EMBL" id="HE797007">
    <property type="protein sequence ID" value="CCM00846.1"/>
    <property type="molecule type" value="Genomic_DNA"/>
</dbReference>
<reference evidence="2 3" key="1">
    <citation type="journal article" date="2012" name="Appl. Environ. Microbiol.">
        <title>Short-read sequencing for genomic analysis of the brown rot fungus Fibroporia radiculosa.</title>
        <authorList>
            <person name="Tang J.D."/>
            <person name="Perkins A.D."/>
            <person name="Sonstegard T.S."/>
            <person name="Schroeder S.G."/>
            <person name="Burgess S.C."/>
            <person name="Diehl S.V."/>
        </authorList>
    </citation>
    <scope>NUCLEOTIDE SEQUENCE [LARGE SCALE GENOMIC DNA]</scope>
    <source>
        <strain evidence="2 3">TFFH 294</strain>
    </source>
</reference>
<feature type="region of interest" description="Disordered" evidence="1">
    <location>
        <begin position="53"/>
        <end position="82"/>
    </location>
</feature>
<dbReference type="AlphaFoldDB" id="J4I9B0"/>
<gene>
    <name evidence="2" type="ORF">FIBRA_02888</name>
</gene>
<dbReference type="InParanoid" id="J4I9B0"/>
<name>J4I9B0_9APHY</name>
<feature type="region of interest" description="Disordered" evidence="1">
    <location>
        <begin position="100"/>
        <end position="119"/>
    </location>
</feature>
<dbReference type="RefSeq" id="XP_012180129.1">
    <property type="nucleotide sequence ID" value="XM_012324739.1"/>
</dbReference>
<proteinExistence type="predicted"/>
<accession>J4I9B0</accession>